<dbReference type="EMBL" id="JABEZW010000005">
    <property type="protein sequence ID" value="MBA0765716.1"/>
    <property type="molecule type" value="Genomic_DNA"/>
</dbReference>
<evidence type="ECO:0000313" key="2">
    <source>
        <dbReference type="Proteomes" id="UP000593568"/>
    </source>
</evidence>
<reference evidence="1 2" key="1">
    <citation type="journal article" date="2019" name="Genome Biol. Evol.">
        <title>Insights into the evolution of the New World diploid cottons (Gossypium, subgenus Houzingenia) based on genome sequencing.</title>
        <authorList>
            <person name="Grover C.E."/>
            <person name="Arick M.A. 2nd"/>
            <person name="Thrash A."/>
            <person name="Conover J.L."/>
            <person name="Sanders W.S."/>
            <person name="Peterson D.G."/>
            <person name="Frelichowski J.E."/>
            <person name="Scheffler J.A."/>
            <person name="Scheffler B.E."/>
            <person name="Wendel J.F."/>
        </authorList>
    </citation>
    <scope>NUCLEOTIDE SEQUENCE [LARGE SCALE GENOMIC DNA]</scope>
    <source>
        <strain evidence="1">8</strain>
        <tissue evidence="1">Leaf</tissue>
    </source>
</reference>
<proteinExistence type="predicted"/>
<sequence length="34" mass="3918">MRLCEYGPRKDNKRKMTACQRGTCRNYGISPALV</sequence>
<comment type="caution">
    <text evidence="1">The sequence shown here is derived from an EMBL/GenBank/DDBJ whole genome shotgun (WGS) entry which is preliminary data.</text>
</comment>
<keyword evidence="2" id="KW-1185">Reference proteome</keyword>
<accession>A0A7J9DYB4</accession>
<name>A0A7J9DYB4_9ROSI</name>
<protein>
    <submittedName>
        <fullName evidence="1">Uncharacterized protein</fullName>
    </submittedName>
</protein>
<evidence type="ECO:0000313" key="1">
    <source>
        <dbReference type="EMBL" id="MBA0765716.1"/>
    </source>
</evidence>
<gene>
    <name evidence="1" type="ORF">Gotri_014872</name>
</gene>
<dbReference type="Proteomes" id="UP000593568">
    <property type="component" value="Unassembled WGS sequence"/>
</dbReference>
<dbReference type="AlphaFoldDB" id="A0A7J9DYB4"/>
<organism evidence="1 2">
    <name type="scientific">Gossypium trilobum</name>
    <dbReference type="NCBI Taxonomy" id="34281"/>
    <lineage>
        <taxon>Eukaryota</taxon>
        <taxon>Viridiplantae</taxon>
        <taxon>Streptophyta</taxon>
        <taxon>Embryophyta</taxon>
        <taxon>Tracheophyta</taxon>
        <taxon>Spermatophyta</taxon>
        <taxon>Magnoliopsida</taxon>
        <taxon>eudicotyledons</taxon>
        <taxon>Gunneridae</taxon>
        <taxon>Pentapetalae</taxon>
        <taxon>rosids</taxon>
        <taxon>malvids</taxon>
        <taxon>Malvales</taxon>
        <taxon>Malvaceae</taxon>
        <taxon>Malvoideae</taxon>
        <taxon>Gossypium</taxon>
    </lineage>
</organism>